<dbReference type="EMBL" id="JAAMPI010001711">
    <property type="protein sequence ID" value="KAF4624274.1"/>
    <property type="molecule type" value="Genomic_DNA"/>
</dbReference>
<keyword evidence="1" id="KW-0472">Membrane</keyword>
<dbReference type="OrthoDB" id="5016343at2759"/>
<gene>
    <name evidence="2" type="ORF">G7Y89_g13899</name>
</gene>
<evidence type="ECO:0000313" key="2">
    <source>
        <dbReference type="EMBL" id="KAF4624274.1"/>
    </source>
</evidence>
<proteinExistence type="predicted"/>
<organism evidence="2 3">
    <name type="scientific">Cudoniella acicularis</name>
    <dbReference type="NCBI Taxonomy" id="354080"/>
    <lineage>
        <taxon>Eukaryota</taxon>
        <taxon>Fungi</taxon>
        <taxon>Dikarya</taxon>
        <taxon>Ascomycota</taxon>
        <taxon>Pezizomycotina</taxon>
        <taxon>Leotiomycetes</taxon>
        <taxon>Helotiales</taxon>
        <taxon>Tricladiaceae</taxon>
        <taxon>Cudoniella</taxon>
    </lineage>
</organism>
<reference evidence="2 3" key="1">
    <citation type="submission" date="2020-03" db="EMBL/GenBank/DDBJ databases">
        <title>Draft Genome Sequence of Cudoniella acicularis.</title>
        <authorList>
            <person name="Buettner E."/>
            <person name="Kellner H."/>
        </authorList>
    </citation>
    <scope>NUCLEOTIDE SEQUENCE [LARGE SCALE GENOMIC DNA]</scope>
    <source>
        <strain evidence="2 3">DSM 108380</strain>
    </source>
</reference>
<dbReference type="Proteomes" id="UP000566819">
    <property type="component" value="Unassembled WGS sequence"/>
</dbReference>
<keyword evidence="3" id="KW-1185">Reference proteome</keyword>
<protein>
    <submittedName>
        <fullName evidence="2">Uncharacterized protein</fullName>
    </submittedName>
</protein>
<name>A0A8H4R617_9HELO</name>
<feature type="transmembrane region" description="Helical" evidence="1">
    <location>
        <begin position="249"/>
        <end position="270"/>
    </location>
</feature>
<keyword evidence="1" id="KW-0812">Transmembrane</keyword>
<sequence>MLLVPLGTLTVTTGTYVPQTGGWAVMGMLTHPPGEQIMILDVMDTGEVGDSFASTVVSNIKTSPPIPSKPTVYAPTWEPRMSVWTNTTEFLHGILNTAPYAGTLFFAVGIDQSTTASVPDDKTGLSLIDTVWVSHQVYTDCERTPGQNVTRLDTEGLDYLTGQMTAVPWLISNQSDSVFNMGILTAPLVYWPGANNSHQLRVPALQNYTNLFGVVAQSIAIATTAGYYGTVEVPTVGTPEREVYIARTYMIAIVFLPLLAVSCFGTAHLVQLSINRLPFRKASFLTIASATKGLWWDRELSGTSAMPESRLRRRYGRSVMFGVNVKESGSGHVGLAPVVREIEEEGRYE</sequence>
<accession>A0A8H4R617</accession>
<comment type="caution">
    <text evidence="2">The sequence shown here is derived from an EMBL/GenBank/DDBJ whole genome shotgun (WGS) entry which is preliminary data.</text>
</comment>
<dbReference type="AlphaFoldDB" id="A0A8H4R617"/>
<evidence type="ECO:0000313" key="3">
    <source>
        <dbReference type="Proteomes" id="UP000566819"/>
    </source>
</evidence>
<keyword evidence="1" id="KW-1133">Transmembrane helix</keyword>
<evidence type="ECO:0000256" key="1">
    <source>
        <dbReference type="SAM" id="Phobius"/>
    </source>
</evidence>